<evidence type="ECO:0000313" key="2">
    <source>
        <dbReference type="EMBL" id="HBA09959.1"/>
    </source>
</evidence>
<feature type="domain" description="Aspartyl/asparaginy/proline hydroxylase" evidence="1">
    <location>
        <begin position="184"/>
        <end position="292"/>
    </location>
</feature>
<dbReference type="Gene3D" id="2.60.120.330">
    <property type="entry name" value="B-lactam Antibiotic, Isopenicillin N Synthase, Chain"/>
    <property type="match status" value="1"/>
</dbReference>
<dbReference type="AlphaFoldDB" id="A0A351RD38"/>
<dbReference type="InterPro" id="IPR014710">
    <property type="entry name" value="RmlC-like_jellyroll"/>
</dbReference>
<accession>A0A351RD38</accession>
<dbReference type="EMBL" id="DNAA01000249">
    <property type="protein sequence ID" value="HBA09959.1"/>
    <property type="molecule type" value="Genomic_DNA"/>
</dbReference>
<sequence length="294" mass="33662">MSITGLNVQAHHFIGGVYAKEVIIDDGFEVQQHAHTFDHMSVLVEGCAIVWQGDTQETYFAPAVIEIKAGIEHSIQAVNGRVVWLCIHATDTCDAENIDDVLIGKPNMVNTGIHVDVSAINKFISDNDYLWNKFKQRTESSKSPHREVDDIWVRYNDIKNYNPSNPLAFHNEHDSVFYINDQKFKDEIAKINRVICEKHNIHKTEFGGILITRIPAGKQVYRHNDAHSWHAEYYKDKYLIPLESNDKQSFNYEGQSIITPVGDIFSFNNLVDHWVLNDSDSPRVSLIICMRHNA</sequence>
<protein>
    <recommendedName>
        <fullName evidence="1">Aspartyl/asparaginy/proline hydroxylase domain-containing protein</fullName>
    </recommendedName>
</protein>
<dbReference type="InterPro" id="IPR011051">
    <property type="entry name" value="RmlC_Cupin_sf"/>
</dbReference>
<name>A0A351RD38_9PROT</name>
<gene>
    <name evidence="2" type="ORF">DCW48_10750</name>
</gene>
<dbReference type="InterPro" id="IPR027443">
    <property type="entry name" value="IPNS-like_sf"/>
</dbReference>
<evidence type="ECO:0000313" key="3">
    <source>
        <dbReference type="Proteomes" id="UP000264313"/>
    </source>
</evidence>
<organism evidence="2 3">
    <name type="scientific">Methylotenera mobilis</name>
    <dbReference type="NCBI Taxonomy" id="359408"/>
    <lineage>
        <taxon>Bacteria</taxon>
        <taxon>Pseudomonadati</taxon>
        <taxon>Pseudomonadota</taxon>
        <taxon>Betaproteobacteria</taxon>
        <taxon>Nitrosomonadales</taxon>
        <taxon>Methylophilaceae</taxon>
        <taxon>Methylotenera</taxon>
    </lineage>
</organism>
<dbReference type="Pfam" id="PF05118">
    <property type="entry name" value="Asp_Arg_Hydrox"/>
    <property type="match status" value="1"/>
</dbReference>
<dbReference type="SUPFAM" id="SSF51197">
    <property type="entry name" value="Clavaminate synthase-like"/>
    <property type="match status" value="1"/>
</dbReference>
<comment type="caution">
    <text evidence="2">The sequence shown here is derived from an EMBL/GenBank/DDBJ whole genome shotgun (WGS) entry which is preliminary data.</text>
</comment>
<dbReference type="Gene3D" id="2.60.120.10">
    <property type="entry name" value="Jelly Rolls"/>
    <property type="match status" value="1"/>
</dbReference>
<reference evidence="2 3" key="1">
    <citation type="journal article" date="2018" name="Nat. Biotechnol.">
        <title>A standardized bacterial taxonomy based on genome phylogeny substantially revises the tree of life.</title>
        <authorList>
            <person name="Parks D.H."/>
            <person name="Chuvochina M."/>
            <person name="Waite D.W."/>
            <person name="Rinke C."/>
            <person name="Skarshewski A."/>
            <person name="Chaumeil P.A."/>
            <person name="Hugenholtz P."/>
        </authorList>
    </citation>
    <scope>NUCLEOTIDE SEQUENCE [LARGE SCALE GENOMIC DNA]</scope>
    <source>
        <strain evidence="2">UBA9958</strain>
    </source>
</reference>
<evidence type="ECO:0000259" key="1">
    <source>
        <dbReference type="Pfam" id="PF05118"/>
    </source>
</evidence>
<dbReference type="SUPFAM" id="SSF51182">
    <property type="entry name" value="RmlC-like cupins"/>
    <property type="match status" value="1"/>
</dbReference>
<dbReference type="Proteomes" id="UP000264313">
    <property type="component" value="Unassembled WGS sequence"/>
</dbReference>
<dbReference type="InterPro" id="IPR007803">
    <property type="entry name" value="Asp/Arg/Pro-Hydrxlase"/>
</dbReference>
<proteinExistence type="predicted"/>